<evidence type="ECO:0000313" key="1">
    <source>
        <dbReference type="EMBL" id="KAG5448474.1"/>
    </source>
</evidence>
<dbReference type="OrthoDB" id="5330228at2759"/>
<organism evidence="1 2">
    <name type="scientific">Clonorchis sinensis</name>
    <name type="common">Chinese liver fluke</name>
    <dbReference type="NCBI Taxonomy" id="79923"/>
    <lineage>
        <taxon>Eukaryota</taxon>
        <taxon>Metazoa</taxon>
        <taxon>Spiralia</taxon>
        <taxon>Lophotrochozoa</taxon>
        <taxon>Platyhelminthes</taxon>
        <taxon>Trematoda</taxon>
        <taxon>Digenea</taxon>
        <taxon>Opisthorchiida</taxon>
        <taxon>Opisthorchiata</taxon>
        <taxon>Opisthorchiidae</taxon>
        <taxon>Clonorchis</taxon>
    </lineage>
</organism>
<reference evidence="1 2" key="2">
    <citation type="journal article" date="2021" name="Genomics">
        <title>High-quality reference genome for Clonorchis sinensis.</title>
        <authorList>
            <person name="Young N.D."/>
            <person name="Stroehlein A.J."/>
            <person name="Kinkar L."/>
            <person name="Wang T."/>
            <person name="Sohn W.M."/>
            <person name="Chang B.C.H."/>
            <person name="Kaur P."/>
            <person name="Weisz D."/>
            <person name="Dudchenko O."/>
            <person name="Aiden E.L."/>
            <person name="Korhonen P.K."/>
            <person name="Gasser R.B."/>
        </authorList>
    </citation>
    <scope>NUCLEOTIDE SEQUENCE [LARGE SCALE GENOMIC DNA]</scope>
    <source>
        <strain evidence="1">Cs-k2</strain>
    </source>
</reference>
<dbReference type="PROSITE" id="PS50089">
    <property type="entry name" value="ZF_RING_2"/>
    <property type="match status" value="1"/>
</dbReference>
<dbReference type="PROSITE" id="PS00518">
    <property type="entry name" value="ZF_RING_1"/>
    <property type="match status" value="1"/>
</dbReference>
<dbReference type="InParanoid" id="A0A419QBV1"/>
<dbReference type="InterPro" id="IPR013083">
    <property type="entry name" value="Znf_RING/FYVE/PHD"/>
</dbReference>
<dbReference type="SUPFAM" id="SSF57850">
    <property type="entry name" value="RING/U-box"/>
    <property type="match status" value="1"/>
</dbReference>
<dbReference type="SMART" id="SM00184">
    <property type="entry name" value="RING"/>
    <property type="match status" value="1"/>
</dbReference>
<dbReference type="EMBL" id="NIRI02000042">
    <property type="protein sequence ID" value="KAG5448474.1"/>
    <property type="molecule type" value="Genomic_DNA"/>
</dbReference>
<proteinExistence type="predicted"/>
<protein>
    <submittedName>
        <fullName evidence="1">RING finger protein 151</fullName>
    </submittedName>
</protein>
<dbReference type="InterPro" id="IPR017907">
    <property type="entry name" value="Znf_RING_CS"/>
</dbReference>
<name>A0A419QBV1_CLOSI</name>
<accession>A0A419QBV1</accession>
<reference evidence="1 2" key="1">
    <citation type="journal article" date="2018" name="Biotechnol. Adv.">
        <title>Improved genomic resources and new bioinformatic workflow for the carcinogenic parasite Clonorchis sinensis: Biotechnological implications.</title>
        <authorList>
            <person name="Wang D."/>
            <person name="Korhonen P.K."/>
            <person name="Gasser R.B."/>
            <person name="Young N.D."/>
        </authorList>
    </citation>
    <scope>NUCLEOTIDE SEQUENCE [LARGE SCALE GENOMIC DNA]</scope>
    <source>
        <strain evidence="1">Cs-k2</strain>
    </source>
</reference>
<dbReference type="Pfam" id="PF13639">
    <property type="entry name" value="zf-RING_2"/>
    <property type="match status" value="1"/>
</dbReference>
<gene>
    <name evidence="1" type="ORF">CSKR_101913</name>
</gene>
<dbReference type="Proteomes" id="UP000286415">
    <property type="component" value="Unassembled WGS sequence"/>
</dbReference>
<dbReference type="PANTHER" id="PTHR23327">
    <property type="entry name" value="RING FINGER PROTEIN 127"/>
    <property type="match status" value="1"/>
</dbReference>
<keyword evidence="2" id="KW-1185">Reference proteome</keyword>
<sequence length="199" mass="22410">MNTKDNVSEVGMQVCNDTSRCIVDSGSYNNSHQLCPEALGLIQQVETKADVDLVNLEMVQITDNPTIDVLIKEKFVCPICHGLLVRARILVCGHHFCRECLYCWFKVSHMCPMCRRPGRLNVAAWGIDTFLDELVQACENEELKMQREHRKAEHTSVALDEMESHTTLVTTVTTNFAQTISAYSQGITTDTWTQAGMEP</sequence>
<dbReference type="AlphaFoldDB" id="A0A419QBV1"/>
<dbReference type="InterPro" id="IPR001841">
    <property type="entry name" value="Znf_RING"/>
</dbReference>
<comment type="caution">
    <text evidence="1">The sequence shown here is derived from an EMBL/GenBank/DDBJ whole genome shotgun (WGS) entry which is preliminary data.</text>
</comment>
<dbReference type="Gene3D" id="3.30.40.10">
    <property type="entry name" value="Zinc/RING finger domain, C3HC4 (zinc finger)"/>
    <property type="match status" value="1"/>
</dbReference>
<evidence type="ECO:0000313" key="2">
    <source>
        <dbReference type="Proteomes" id="UP000286415"/>
    </source>
</evidence>
<dbReference type="STRING" id="79923.A0A419QBV1"/>